<dbReference type="EMBL" id="JAPTMU010000016">
    <property type="protein sequence ID" value="KAJ4930066.1"/>
    <property type="molecule type" value="Genomic_DNA"/>
</dbReference>
<keyword evidence="3" id="KW-1185">Reference proteome</keyword>
<evidence type="ECO:0000256" key="1">
    <source>
        <dbReference type="SAM" id="MobiDB-lite"/>
    </source>
</evidence>
<gene>
    <name evidence="2" type="ORF">JOQ06_019080</name>
</gene>
<sequence length="77" mass="8966">MHMRIKQKAKREDRLHTTQAAQEESHFSTRQIFSCTGETESNHYIVDTDTTTKREIALKCLILNIGESVEDLIKEFL</sequence>
<feature type="region of interest" description="Disordered" evidence="1">
    <location>
        <begin position="1"/>
        <end position="26"/>
    </location>
</feature>
<name>A0AAD6ASC2_9TELE</name>
<comment type="caution">
    <text evidence="2">The sequence shown here is derived from an EMBL/GenBank/DDBJ whole genome shotgun (WGS) entry which is preliminary data.</text>
</comment>
<evidence type="ECO:0000313" key="3">
    <source>
        <dbReference type="Proteomes" id="UP001219934"/>
    </source>
</evidence>
<organism evidence="2 3">
    <name type="scientific">Pogonophryne albipinna</name>
    <dbReference type="NCBI Taxonomy" id="1090488"/>
    <lineage>
        <taxon>Eukaryota</taxon>
        <taxon>Metazoa</taxon>
        <taxon>Chordata</taxon>
        <taxon>Craniata</taxon>
        <taxon>Vertebrata</taxon>
        <taxon>Euteleostomi</taxon>
        <taxon>Actinopterygii</taxon>
        <taxon>Neopterygii</taxon>
        <taxon>Teleostei</taxon>
        <taxon>Neoteleostei</taxon>
        <taxon>Acanthomorphata</taxon>
        <taxon>Eupercaria</taxon>
        <taxon>Perciformes</taxon>
        <taxon>Notothenioidei</taxon>
        <taxon>Pogonophryne</taxon>
    </lineage>
</organism>
<proteinExistence type="predicted"/>
<evidence type="ECO:0000313" key="2">
    <source>
        <dbReference type="EMBL" id="KAJ4930066.1"/>
    </source>
</evidence>
<dbReference type="AlphaFoldDB" id="A0AAD6ASC2"/>
<dbReference type="Proteomes" id="UP001219934">
    <property type="component" value="Unassembled WGS sequence"/>
</dbReference>
<feature type="compositionally biased region" description="Polar residues" evidence="1">
    <location>
        <begin position="17"/>
        <end position="26"/>
    </location>
</feature>
<protein>
    <submittedName>
        <fullName evidence="2">Uncharacterized protein</fullName>
    </submittedName>
</protein>
<feature type="non-terminal residue" evidence="2">
    <location>
        <position position="77"/>
    </location>
</feature>
<accession>A0AAD6ASC2</accession>
<reference evidence="2" key="1">
    <citation type="submission" date="2022-11" db="EMBL/GenBank/DDBJ databases">
        <title>Chromosome-level genome of Pogonophryne albipinna.</title>
        <authorList>
            <person name="Jo E."/>
        </authorList>
    </citation>
    <scope>NUCLEOTIDE SEQUENCE</scope>
    <source>
        <strain evidence="2">SGF0006</strain>
        <tissue evidence="2">Muscle</tissue>
    </source>
</reference>